<evidence type="ECO:0000256" key="1">
    <source>
        <dbReference type="SAM" id="Phobius"/>
    </source>
</evidence>
<dbReference type="OrthoDB" id="3770097at2759"/>
<dbReference type="Proteomes" id="UP000799324">
    <property type="component" value="Unassembled WGS sequence"/>
</dbReference>
<keyword evidence="1" id="KW-0812">Transmembrane</keyword>
<keyword evidence="1" id="KW-1133">Transmembrane helix</keyword>
<name>A0A6A6TD52_9PLEO</name>
<evidence type="ECO:0000313" key="3">
    <source>
        <dbReference type="Proteomes" id="UP000799324"/>
    </source>
</evidence>
<dbReference type="AlphaFoldDB" id="A0A6A6TD52"/>
<gene>
    <name evidence="2" type="ORF">K491DRAFT_776967</name>
</gene>
<sequence length="340" mass="40269">MERPCCPPPPDVHTYTWKCSHLYCWCRSYFWGDEPDFYKIWYLVVAAFLVIYFLWAYRRQIQLEEETDIEETKEAAYRRSWKSDRWPSIIGLVEAYFMGKISWAPWNGDSIRERWADKRPMKRFWRAGIIPLHIQPGGCGTYKKTDWKWWKWSFEFPKWMQSKQRAHFVFIIPHYDGLRKKTSHPEHDAARQDFLYYLLAQYEYPVSVSYWNGMHEPLGQASSETQSGPADYPLECGAQSRFKYLLPFKRDRVLAKGLGEEIPQLDHYILDSYTQLPLVSRQAHAVVRVEALDYTPQRLDLWVYDCARTAGLADIWAEDELSRQLGGILQATGLYTGSLW</sequence>
<dbReference type="EMBL" id="MU004322">
    <property type="protein sequence ID" value="KAF2657750.1"/>
    <property type="molecule type" value="Genomic_DNA"/>
</dbReference>
<accession>A0A6A6TD52</accession>
<keyword evidence="3" id="KW-1185">Reference proteome</keyword>
<protein>
    <submittedName>
        <fullName evidence="2">Uncharacterized protein</fullName>
    </submittedName>
</protein>
<evidence type="ECO:0000313" key="2">
    <source>
        <dbReference type="EMBL" id="KAF2657750.1"/>
    </source>
</evidence>
<reference evidence="2" key="1">
    <citation type="journal article" date="2020" name="Stud. Mycol.">
        <title>101 Dothideomycetes genomes: a test case for predicting lifestyles and emergence of pathogens.</title>
        <authorList>
            <person name="Haridas S."/>
            <person name="Albert R."/>
            <person name="Binder M."/>
            <person name="Bloem J."/>
            <person name="Labutti K."/>
            <person name="Salamov A."/>
            <person name="Andreopoulos B."/>
            <person name="Baker S."/>
            <person name="Barry K."/>
            <person name="Bills G."/>
            <person name="Bluhm B."/>
            <person name="Cannon C."/>
            <person name="Castanera R."/>
            <person name="Culley D."/>
            <person name="Daum C."/>
            <person name="Ezra D."/>
            <person name="Gonzalez J."/>
            <person name="Henrissat B."/>
            <person name="Kuo A."/>
            <person name="Liang C."/>
            <person name="Lipzen A."/>
            <person name="Lutzoni F."/>
            <person name="Magnuson J."/>
            <person name="Mondo S."/>
            <person name="Nolan M."/>
            <person name="Ohm R."/>
            <person name="Pangilinan J."/>
            <person name="Park H.-J."/>
            <person name="Ramirez L."/>
            <person name="Alfaro M."/>
            <person name="Sun H."/>
            <person name="Tritt A."/>
            <person name="Yoshinaga Y."/>
            <person name="Zwiers L.-H."/>
            <person name="Turgeon B."/>
            <person name="Goodwin S."/>
            <person name="Spatafora J."/>
            <person name="Crous P."/>
            <person name="Grigoriev I."/>
        </authorList>
    </citation>
    <scope>NUCLEOTIDE SEQUENCE</scope>
    <source>
        <strain evidence="2">CBS 122681</strain>
    </source>
</reference>
<proteinExistence type="predicted"/>
<organism evidence="2 3">
    <name type="scientific">Lophiostoma macrostomum CBS 122681</name>
    <dbReference type="NCBI Taxonomy" id="1314788"/>
    <lineage>
        <taxon>Eukaryota</taxon>
        <taxon>Fungi</taxon>
        <taxon>Dikarya</taxon>
        <taxon>Ascomycota</taxon>
        <taxon>Pezizomycotina</taxon>
        <taxon>Dothideomycetes</taxon>
        <taxon>Pleosporomycetidae</taxon>
        <taxon>Pleosporales</taxon>
        <taxon>Lophiostomataceae</taxon>
        <taxon>Lophiostoma</taxon>
    </lineage>
</organism>
<feature type="transmembrane region" description="Helical" evidence="1">
    <location>
        <begin position="40"/>
        <end position="57"/>
    </location>
</feature>
<keyword evidence="1" id="KW-0472">Membrane</keyword>